<name>A0AAE0Y8Z9_9GAST</name>
<keyword evidence="2" id="KW-1185">Reference proteome</keyword>
<dbReference type="Proteomes" id="UP001283361">
    <property type="component" value="Unassembled WGS sequence"/>
</dbReference>
<protein>
    <submittedName>
        <fullName evidence="1">Uncharacterized protein</fullName>
    </submittedName>
</protein>
<organism evidence="1 2">
    <name type="scientific">Elysia crispata</name>
    <name type="common">lettuce slug</name>
    <dbReference type="NCBI Taxonomy" id="231223"/>
    <lineage>
        <taxon>Eukaryota</taxon>
        <taxon>Metazoa</taxon>
        <taxon>Spiralia</taxon>
        <taxon>Lophotrochozoa</taxon>
        <taxon>Mollusca</taxon>
        <taxon>Gastropoda</taxon>
        <taxon>Heterobranchia</taxon>
        <taxon>Euthyneura</taxon>
        <taxon>Panpulmonata</taxon>
        <taxon>Sacoglossa</taxon>
        <taxon>Placobranchoidea</taxon>
        <taxon>Plakobranchidae</taxon>
        <taxon>Elysia</taxon>
    </lineage>
</organism>
<evidence type="ECO:0000313" key="2">
    <source>
        <dbReference type="Proteomes" id="UP001283361"/>
    </source>
</evidence>
<accession>A0AAE0Y8Z9</accession>
<sequence length="232" mass="25117">MSSHSTYKVHTADHTWISPPETVTRNNVRVGSDTTIPSLTRLSRGVGVTFRPRPSEVRTSPESFGCQIKLCGETASRDQGQDTNTVKLSEATPRGMGSREVNLSVGVSGNNPLPGAALCSSVRACVVKEVPGRDSVSPAAIVDSYTHHRGATTPDLSVSIYRHRGRVSGIRIIIQSGHQNVLSFHTGYCTRQLSERFGSRPGEANVVLSQNRTFRSAILYNNLNTCHCRGSV</sequence>
<dbReference type="AlphaFoldDB" id="A0AAE0Y8Z9"/>
<gene>
    <name evidence="1" type="ORF">RRG08_057729</name>
</gene>
<comment type="caution">
    <text evidence="1">The sequence shown here is derived from an EMBL/GenBank/DDBJ whole genome shotgun (WGS) entry which is preliminary data.</text>
</comment>
<evidence type="ECO:0000313" key="1">
    <source>
        <dbReference type="EMBL" id="KAK3736989.1"/>
    </source>
</evidence>
<proteinExistence type="predicted"/>
<dbReference type="EMBL" id="JAWDGP010006670">
    <property type="protein sequence ID" value="KAK3736989.1"/>
    <property type="molecule type" value="Genomic_DNA"/>
</dbReference>
<reference evidence="1" key="1">
    <citation type="journal article" date="2023" name="G3 (Bethesda)">
        <title>A reference genome for the long-term kleptoplast-retaining sea slug Elysia crispata morphotype clarki.</title>
        <authorList>
            <person name="Eastman K.E."/>
            <person name="Pendleton A.L."/>
            <person name="Shaikh M.A."/>
            <person name="Suttiyut T."/>
            <person name="Ogas R."/>
            <person name="Tomko P."/>
            <person name="Gavelis G."/>
            <person name="Widhalm J.R."/>
            <person name="Wisecaver J.H."/>
        </authorList>
    </citation>
    <scope>NUCLEOTIDE SEQUENCE</scope>
    <source>
        <strain evidence="1">ECLA1</strain>
    </source>
</reference>